<feature type="transmembrane region" description="Helical" evidence="1">
    <location>
        <begin position="129"/>
        <end position="148"/>
    </location>
</feature>
<comment type="caution">
    <text evidence="2">The sequence shown here is derived from an EMBL/GenBank/DDBJ whole genome shotgun (WGS) entry which is preliminary data.</text>
</comment>
<organism evidence="2 3">
    <name type="scientific">Proteobacteria bacterium 228</name>
    <dbReference type="NCBI Taxonomy" id="2083153"/>
    <lineage>
        <taxon>Bacteria</taxon>
        <taxon>Pseudomonadati</taxon>
        <taxon>Pseudomonadota</taxon>
    </lineage>
</organism>
<name>A0A2S5KTC5_9PROT</name>
<evidence type="ECO:0000256" key="1">
    <source>
        <dbReference type="SAM" id="Phobius"/>
    </source>
</evidence>
<feature type="transmembrane region" description="Helical" evidence="1">
    <location>
        <begin position="12"/>
        <end position="30"/>
    </location>
</feature>
<dbReference type="Proteomes" id="UP000238196">
    <property type="component" value="Unassembled WGS sequence"/>
</dbReference>
<feature type="transmembrane region" description="Helical" evidence="1">
    <location>
        <begin position="160"/>
        <end position="181"/>
    </location>
</feature>
<evidence type="ECO:0000313" key="3">
    <source>
        <dbReference type="Proteomes" id="UP000238196"/>
    </source>
</evidence>
<accession>A0A2S5KTC5</accession>
<reference evidence="2 3" key="1">
    <citation type="submission" date="2018-02" db="EMBL/GenBank/DDBJ databases">
        <title>novel marine gammaproteobacteria from coastal saline agro ecosystem.</title>
        <authorList>
            <person name="Krishnan R."/>
            <person name="Ramesh Kumar N."/>
        </authorList>
    </citation>
    <scope>NUCLEOTIDE SEQUENCE [LARGE SCALE GENOMIC DNA]</scope>
    <source>
        <strain evidence="2 3">228</strain>
    </source>
</reference>
<keyword evidence="1" id="KW-1133">Transmembrane helix</keyword>
<proteinExistence type="predicted"/>
<keyword evidence="1" id="KW-0812">Transmembrane</keyword>
<dbReference type="OrthoDB" id="7068413at2"/>
<feature type="transmembrane region" description="Helical" evidence="1">
    <location>
        <begin position="42"/>
        <end position="59"/>
    </location>
</feature>
<protein>
    <submittedName>
        <fullName evidence="2">Uncharacterized protein</fullName>
    </submittedName>
</protein>
<gene>
    <name evidence="2" type="ORF">C4K68_07655</name>
</gene>
<sequence>MELTTLKYMRKIVPGTLLIFFGAPFYMFFFDDSINMDSSLKFVLDGYGVTLAAILGFIYDGTDLRKLRLSAGQNAIKLFIAEKIIAGLGVSVRKGKIKKNMRSIMSIYYDLIDHDDSLKEKSLIIKDNGLFWTSSADTALIGCFYAWIYALLGYYYDNTLLFLLPGLLIGCIAFLSGNFLYPKSIEKHMSVVDDQIALMLEKYNTDLNRRLLPILL</sequence>
<dbReference type="EMBL" id="PRLP01000023">
    <property type="protein sequence ID" value="PPC77912.1"/>
    <property type="molecule type" value="Genomic_DNA"/>
</dbReference>
<keyword evidence="1" id="KW-0472">Membrane</keyword>
<evidence type="ECO:0000313" key="2">
    <source>
        <dbReference type="EMBL" id="PPC77912.1"/>
    </source>
</evidence>
<dbReference type="AlphaFoldDB" id="A0A2S5KTC5"/>